<feature type="compositionally biased region" description="Acidic residues" evidence="5">
    <location>
        <begin position="228"/>
        <end position="239"/>
    </location>
</feature>
<dbReference type="InterPro" id="IPR036322">
    <property type="entry name" value="WD40_repeat_dom_sf"/>
</dbReference>
<evidence type="ECO:0000256" key="4">
    <source>
        <dbReference type="PROSITE-ProRule" id="PRU00221"/>
    </source>
</evidence>
<dbReference type="Gene3D" id="2.130.10.10">
    <property type="entry name" value="YVTN repeat-like/Quinoprotein amine dehydrogenase"/>
    <property type="match status" value="1"/>
</dbReference>
<evidence type="ECO:0000313" key="6">
    <source>
        <dbReference type="EMBL" id="KAK8094486.1"/>
    </source>
</evidence>
<protein>
    <recommendedName>
        <fullName evidence="8">Rik1-associated factor 1</fullName>
    </recommendedName>
</protein>
<dbReference type="InterPro" id="IPR001680">
    <property type="entry name" value="WD40_rpt"/>
</dbReference>
<dbReference type="PROSITE" id="PS00678">
    <property type="entry name" value="WD_REPEATS_1"/>
    <property type="match status" value="1"/>
</dbReference>
<evidence type="ECO:0000256" key="1">
    <source>
        <dbReference type="ARBA" id="ARBA00009890"/>
    </source>
</evidence>
<reference evidence="6 7" key="1">
    <citation type="submission" date="2023-01" db="EMBL/GenBank/DDBJ databases">
        <title>Analysis of 21 Apiospora genomes using comparative genomics revels a genus with tremendous synthesis potential of carbohydrate active enzymes and secondary metabolites.</title>
        <authorList>
            <person name="Sorensen T."/>
        </authorList>
    </citation>
    <scope>NUCLEOTIDE SEQUENCE [LARGE SCALE GENOMIC DNA]</scope>
    <source>
        <strain evidence="6 7">CBS 114990</strain>
    </source>
</reference>
<gene>
    <name evidence="6" type="ORF">PG997_001171</name>
</gene>
<feature type="compositionally biased region" description="Pro residues" evidence="5">
    <location>
        <begin position="46"/>
        <end position="60"/>
    </location>
</feature>
<dbReference type="InterPro" id="IPR037588">
    <property type="entry name" value="MLST8"/>
</dbReference>
<dbReference type="InterPro" id="IPR015943">
    <property type="entry name" value="WD40/YVTN_repeat-like_dom_sf"/>
</dbReference>
<feature type="repeat" description="WD" evidence="4">
    <location>
        <begin position="876"/>
        <end position="910"/>
    </location>
</feature>
<comment type="similarity">
    <text evidence="1">Belongs to the WD repeat LST8 family.</text>
</comment>
<keyword evidence="7" id="KW-1185">Reference proteome</keyword>
<sequence>MPSPINVVDLTLDDDEDDFHDDEQQRMQRGSFNSPDVRHLFGSNHFPPPRDASRHAPPPPPHERRPAKRRRTDVDLNLELKRCLDKQVFPHIERALTRLYAYDYSDYERKKLDEAIFDKIVKQDKDFEHNFKSNHGRLSVDFEDHVRVSAERLVQEDLEVRLCRSSALDPCTDRIPQRKAAALKIVTKAAFGVAAVLPSIEQEEQPVANDNDRSFGASAEAGAHEYYDNYDDDDDDDHEGLEASPGIHYEPPTPKEEPITPQRIRARLKAKQWQSGKAVDPLKKPGPEKQNNTWFGLRQRPYLPLADRDGLLGYHGKLTRLPIPGLPEEPRVVHVDFTQTEIEYLQKVARSLFGSLTAASRDTLEDLRHLLKKAKKWKQLNQIFDAHEASYMSFAPETPPGVLMTRSTEDLKNFITDLYFRRVNTSSSQVMSIRRDDTHALDEVRRTSVVPSLLYAREIAGRRPFGSGIMRRYENLRAAFSANREDSFEPRVEWTNCAGDIMTVSWISSRDRFICGTTTHSDSHNQQYNKPGNLLLGSSKGTLRAFADHRIPRPVVSTGDNSLESMVESQDPWLYTSVVSSDYDRHNDLAFTSSFDKTVKVWKVYDDDMKAVDTWEHGGRVNFVLASKHKETVTFPEAGDRAITMVATAADVATDAVRVYKLCVDPSQGHVYHNYDSYSYTKVHDEDYVPSDKWAYFPAAIRWGLAPGVQHLLLIGYSPRSLTDHEEDIPEDKQNSGELCLWDTLNQRQISVNSAATQNVFEVAWHPFQACFAAATSKGTGIDRIQGDIKTQIRIFQPNTEGQYTCMKILDCQAMDINELVIRQNSIAYSYVAAGCTDGNVYIWDTAGTDRPMCVLTHGEPVEELFGDREREDVGVKFVEWASSTDRLYTGSSDGVVKVWDIRHGRAILIRDLIECAGPITFGAFSPDQTQLAVGDGSGRVYLLSLDEGEREEVKPIATATSGLWSVQPAGQQTNIRRPRPFIPHAEVPPPPSATPAHTEAKMQRNEYLEQQVLRLHPDPTIGVVQGPNYAACGFYRAEAHVDGDPSRPLLDDIERQQQENGSSMILARQLGGDSQQIIARLREVTQNYSSFAATREAHWRNGLLDLDVENLEAENKSELDIAEPEFDLVYEDEDDEDVEDTV</sequence>
<dbReference type="GeneID" id="92038546"/>
<feature type="region of interest" description="Disordered" evidence="5">
    <location>
        <begin position="226"/>
        <end position="294"/>
    </location>
</feature>
<evidence type="ECO:0000256" key="5">
    <source>
        <dbReference type="SAM" id="MobiDB-lite"/>
    </source>
</evidence>
<proteinExistence type="inferred from homology"/>
<dbReference type="SUPFAM" id="SSF50978">
    <property type="entry name" value="WD40 repeat-like"/>
    <property type="match status" value="1"/>
</dbReference>
<dbReference type="Proteomes" id="UP001433268">
    <property type="component" value="Unassembled WGS sequence"/>
</dbReference>
<dbReference type="RefSeq" id="XP_066675259.1">
    <property type="nucleotide sequence ID" value="XM_066805486.1"/>
</dbReference>
<comment type="caution">
    <text evidence="6">The sequence shown here is derived from an EMBL/GenBank/DDBJ whole genome shotgun (WGS) entry which is preliminary data.</text>
</comment>
<keyword evidence="2 4" id="KW-0853">WD repeat</keyword>
<accession>A0ABR1XCX4</accession>
<evidence type="ECO:0000256" key="2">
    <source>
        <dbReference type="ARBA" id="ARBA00022574"/>
    </source>
</evidence>
<organism evidence="6 7">
    <name type="scientific">Apiospora hydei</name>
    <dbReference type="NCBI Taxonomy" id="1337664"/>
    <lineage>
        <taxon>Eukaryota</taxon>
        <taxon>Fungi</taxon>
        <taxon>Dikarya</taxon>
        <taxon>Ascomycota</taxon>
        <taxon>Pezizomycotina</taxon>
        <taxon>Sordariomycetes</taxon>
        <taxon>Xylariomycetidae</taxon>
        <taxon>Amphisphaeriales</taxon>
        <taxon>Apiosporaceae</taxon>
        <taxon>Apiospora</taxon>
    </lineage>
</organism>
<dbReference type="Pfam" id="PF00400">
    <property type="entry name" value="WD40"/>
    <property type="match status" value="2"/>
</dbReference>
<dbReference type="PROSITE" id="PS50294">
    <property type="entry name" value="WD_REPEATS_REGION"/>
    <property type="match status" value="1"/>
</dbReference>
<dbReference type="SMART" id="SM00320">
    <property type="entry name" value="WD40"/>
    <property type="match status" value="5"/>
</dbReference>
<feature type="compositionally biased region" description="Acidic residues" evidence="5">
    <location>
        <begin position="11"/>
        <end position="21"/>
    </location>
</feature>
<name>A0ABR1XCX4_9PEZI</name>
<dbReference type="EMBL" id="JAQQWN010000002">
    <property type="protein sequence ID" value="KAK8094486.1"/>
    <property type="molecule type" value="Genomic_DNA"/>
</dbReference>
<dbReference type="PROSITE" id="PS50082">
    <property type="entry name" value="WD_REPEATS_2"/>
    <property type="match status" value="1"/>
</dbReference>
<feature type="region of interest" description="Disordered" evidence="5">
    <location>
        <begin position="1"/>
        <end position="72"/>
    </location>
</feature>
<dbReference type="PANTHER" id="PTHR19842:SF2">
    <property type="entry name" value="WD REPEAT PROTEIN (AFU_ORTHOLOGUE AFUA_5G04300)"/>
    <property type="match status" value="1"/>
</dbReference>
<dbReference type="InterPro" id="IPR019775">
    <property type="entry name" value="WD40_repeat_CS"/>
</dbReference>
<dbReference type="PANTHER" id="PTHR19842">
    <property type="entry name" value="G BETA-LIKE PROTEIN GBL"/>
    <property type="match status" value="1"/>
</dbReference>
<evidence type="ECO:0000256" key="3">
    <source>
        <dbReference type="ARBA" id="ARBA00022737"/>
    </source>
</evidence>
<evidence type="ECO:0008006" key="8">
    <source>
        <dbReference type="Google" id="ProtNLM"/>
    </source>
</evidence>
<evidence type="ECO:0000313" key="7">
    <source>
        <dbReference type="Proteomes" id="UP001433268"/>
    </source>
</evidence>
<keyword evidence="3" id="KW-0677">Repeat</keyword>